<feature type="region of interest" description="Disordered" evidence="1">
    <location>
        <begin position="1"/>
        <end position="25"/>
    </location>
</feature>
<protein>
    <submittedName>
        <fullName evidence="2">Uncharacterized protein</fullName>
    </submittedName>
</protein>
<dbReference type="Proteomes" id="UP001417504">
    <property type="component" value="Unassembled WGS sequence"/>
</dbReference>
<dbReference type="AlphaFoldDB" id="A0AAP0HV99"/>
<name>A0AAP0HV99_9MAGN</name>
<evidence type="ECO:0000256" key="1">
    <source>
        <dbReference type="SAM" id="MobiDB-lite"/>
    </source>
</evidence>
<comment type="caution">
    <text evidence="2">The sequence shown here is derived from an EMBL/GenBank/DDBJ whole genome shotgun (WGS) entry which is preliminary data.</text>
</comment>
<reference evidence="2 3" key="1">
    <citation type="submission" date="2024-01" db="EMBL/GenBank/DDBJ databases">
        <title>Genome assemblies of Stephania.</title>
        <authorList>
            <person name="Yang L."/>
        </authorList>
    </citation>
    <scope>NUCLEOTIDE SEQUENCE [LARGE SCALE GENOMIC DNA]</scope>
    <source>
        <strain evidence="2">QJT</strain>
        <tissue evidence="2">Leaf</tissue>
    </source>
</reference>
<feature type="compositionally biased region" description="Low complexity" evidence="1">
    <location>
        <begin position="1"/>
        <end position="14"/>
    </location>
</feature>
<evidence type="ECO:0000313" key="3">
    <source>
        <dbReference type="Proteomes" id="UP001417504"/>
    </source>
</evidence>
<evidence type="ECO:0000313" key="2">
    <source>
        <dbReference type="EMBL" id="KAK9097290.1"/>
    </source>
</evidence>
<sequence>MSSLALGGLLSRLEQPPPPPLTTSPELEIIVGCRTRIPSHERSRTRDCFQDMERGLRTLREVLDVAKLAIVVNI</sequence>
<keyword evidence="3" id="KW-1185">Reference proteome</keyword>
<proteinExistence type="predicted"/>
<gene>
    <name evidence="2" type="ORF">Sjap_022787</name>
</gene>
<dbReference type="EMBL" id="JBBNAE010000009">
    <property type="protein sequence ID" value="KAK9097290.1"/>
    <property type="molecule type" value="Genomic_DNA"/>
</dbReference>
<organism evidence="2 3">
    <name type="scientific">Stephania japonica</name>
    <dbReference type="NCBI Taxonomy" id="461633"/>
    <lineage>
        <taxon>Eukaryota</taxon>
        <taxon>Viridiplantae</taxon>
        <taxon>Streptophyta</taxon>
        <taxon>Embryophyta</taxon>
        <taxon>Tracheophyta</taxon>
        <taxon>Spermatophyta</taxon>
        <taxon>Magnoliopsida</taxon>
        <taxon>Ranunculales</taxon>
        <taxon>Menispermaceae</taxon>
        <taxon>Menispermoideae</taxon>
        <taxon>Cissampelideae</taxon>
        <taxon>Stephania</taxon>
    </lineage>
</organism>
<accession>A0AAP0HV99</accession>